<evidence type="ECO:0000313" key="3">
    <source>
        <dbReference type="EMBL" id="BBM55238.1"/>
    </source>
</evidence>
<feature type="region of interest" description="Disordered" evidence="1">
    <location>
        <begin position="57"/>
        <end position="90"/>
    </location>
</feature>
<keyword evidence="2" id="KW-1133">Transmembrane helix</keyword>
<organism evidence="3 4">
    <name type="scientific">Leptotrichia wadei</name>
    <dbReference type="NCBI Taxonomy" id="157687"/>
    <lineage>
        <taxon>Bacteria</taxon>
        <taxon>Fusobacteriati</taxon>
        <taxon>Fusobacteriota</taxon>
        <taxon>Fusobacteriia</taxon>
        <taxon>Fusobacteriales</taxon>
        <taxon>Leptotrichiaceae</taxon>
        <taxon>Leptotrichia</taxon>
    </lineage>
</organism>
<evidence type="ECO:0000256" key="2">
    <source>
        <dbReference type="SAM" id="Phobius"/>
    </source>
</evidence>
<sequence>MTDDKKDEEIIKLKKKIEELENKPKNKFKKIYFFSVSTIILLLMILLLFLNNNKNSNNKKIENTTTETIKGNTETPKNDETETVNEDTNTTAEEKYQSTINLDEYPSWGADYPHIPNCRAPVEGYFDETTGIGKIKYTRCVFNPDNLKNDVGDPKDEYLWLTIKFSNLTQEKFNSLRNLEFTFFDPDNVINQVDGKFYEYNGAWITNQEINGVNYESFKALKF</sequence>
<feature type="compositionally biased region" description="Low complexity" evidence="1">
    <location>
        <begin position="57"/>
        <end position="75"/>
    </location>
</feature>
<dbReference type="Proteomes" id="UP000321944">
    <property type="component" value="Chromosome"/>
</dbReference>
<keyword evidence="2" id="KW-0812">Transmembrane</keyword>
<protein>
    <submittedName>
        <fullName evidence="3">Uncharacterized protein</fullName>
    </submittedName>
</protein>
<gene>
    <name evidence="3" type="ORF">JMUB3936_1523</name>
</gene>
<keyword evidence="2" id="KW-0472">Membrane</keyword>
<proteinExistence type="predicted"/>
<dbReference type="RefSeq" id="WP_147003953.1">
    <property type="nucleotide sequence ID" value="NZ_AP019841.1"/>
</dbReference>
<dbReference type="AlphaFoldDB" id="A0A510KU42"/>
<reference evidence="3 4" key="1">
    <citation type="submission" date="2019-07" db="EMBL/GenBank/DDBJ databases">
        <title>Complete Genome Sequence of Leptotrichia wadei Strain JMUB3936.</title>
        <authorList>
            <person name="Watanabe S."/>
            <person name="Cui L."/>
        </authorList>
    </citation>
    <scope>NUCLEOTIDE SEQUENCE [LARGE SCALE GENOMIC DNA]</scope>
    <source>
        <strain evidence="3 4">JMUB3936</strain>
    </source>
</reference>
<accession>A0A510KU42</accession>
<evidence type="ECO:0000313" key="4">
    <source>
        <dbReference type="Proteomes" id="UP000321944"/>
    </source>
</evidence>
<evidence type="ECO:0000256" key="1">
    <source>
        <dbReference type="SAM" id="MobiDB-lite"/>
    </source>
</evidence>
<dbReference type="EMBL" id="AP019841">
    <property type="protein sequence ID" value="BBM55238.1"/>
    <property type="molecule type" value="Genomic_DNA"/>
</dbReference>
<name>A0A510KU42_9FUSO</name>
<feature type="transmembrane region" description="Helical" evidence="2">
    <location>
        <begin position="31"/>
        <end position="50"/>
    </location>
</feature>